<reference evidence="8" key="2">
    <citation type="submission" date="2012-11" db="EMBL/GenBank/DDBJ databases">
        <authorList>
            <person name="Kuo A."/>
            <person name="Curtis B.A."/>
            <person name="Tanifuji G."/>
            <person name="Burki F."/>
            <person name="Gruber A."/>
            <person name="Irimia M."/>
            <person name="Maruyama S."/>
            <person name="Arias M.C."/>
            <person name="Ball S.G."/>
            <person name="Gile G.H."/>
            <person name="Hirakawa Y."/>
            <person name="Hopkins J.F."/>
            <person name="Rensing S.A."/>
            <person name="Schmutz J."/>
            <person name="Symeonidi A."/>
            <person name="Elias M."/>
            <person name="Eveleigh R.J."/>
            <person name="Herman E.K."/>
            <person name="Klute M.J."/>
            <person name="Nakayama T."/>
            <person name="Obornik M."/>
            <person name="Reyes-Prieto A."/>
            <person name="Armbrust E.V."/>
            <person name="Aves S.J."/>
            <person name="Beiko R.G."/>
            <person name="Coutinho P."/>
            <person name="Dacks J.B."/>
            <person name="Durnford D.G."/>
            <person name="Fast N.M."/>
            <person name="Green B.R."/>
            <person name="Grisdale C."/>
            <person name="Hempe F."/>
            <person name="Henrissat B."/>
            <person name="Hoppner M.P."/>
            <person name="Ishida K.-I."/>
            <person name="Kim E."/>
            <person name="Koreny L."/>
            <person name="Kroth P.G."/>
            <person name="Liu Y."/>
            <person name="Malik S.-B."/>
            <person name="Maier U.G."/>
            <person name="McRose D."/>
            <person name="Mock T."/>
            <person name="Neilson J.A."/>
            <person name="Onodera N.T."/>
            <person name="Poole A.M."/>
            <person name="Pritham E.J."/>
            <person name="Richards T.A."/>
            <person name="Rocap G."/>
            <person name="Roy S.W."/>
            <person name="Sarai C."/>
            <person name="Schaack S."/>
            <person name="Shirato S."/>
            <person name="Slamovits C.H."/>
            <person name="Spencer D.F."/>
            <person name="Suzuki S."/>
            <person name="Worden A.Z."/>
            <person name="Zauner S."/>
            <person name="Barry K."/>
            <person name="Bell C."/>
            <person name="Bharti A.K."/>
            <person name="Crow J.A."/>
            <person name="Grimwood J."/>
            <person name="Kramer R."/>
            <person name="Lindquist E."/>
            <person name="Lucas S."/>
            <person name="Salamov A."/>
            <person name="McFadden G.I."/>
            <person name="Lane C.E."/>
            <person name="Keeling P.J."/>
            <person name="Gray M.W."/>
            <person name="Grigoriev I.V."/>
            <person name="Archibald J.M."/>
        </authorList>
    </citation>
    <scope>NUCLEOTIDE SEQUENCE</scope>
    <source>
        <strain evidence="8">CCMP2712</strain>
    </source>
</reference>
<name>A0A0C3T7P5_GUITC</name>
<dbReference type="HOGENOM" id="CLU_189359_0_0_1"/>
<dbReference type="PaxDb" id="55529-EKX39933"/>
<dbReference type="OrthoDB" id="2193432at2759"/>
<evidence type="ECO:0000256" key="1">
    <source>
        <dbReference type="ARBA" id="ARBA00004123"/>
    </source>
</evidence>
<dbReference type="InterPro" id="IPR037794">
    <property type="entry name" value="TAF12"/>
</dbReference>
<reference evidence="8" key="1">
    <citation type="journal article" date="2012" name="Nature">
        <title>Algal genomes reveal evolutionary mosaicism and the fate of nucleomorphs.</title>
        <authorList>
            <consortium name="DOE Joint Genome Institute"/>
            <person name="Curtis B.A."/>
            <person name="Tanifuji G."/>
            <person name="Burki F."/>
            <person name="Gruber A."/>
            <person name="Irimia M."/>
            <person name="Maruyama S."/>
            <person name="Arias M.C."/>
            <person name="Ball S.G."/>
            <person name="Gile G.H."/>
            <person name="Hirakawa Y."/>
            <person name="Hopkins J.F."/>
            <person name="Kuo A."/>
            <person name="Rensing S.A."/>
            <person name="Schmutz J."/>
            <person name="Symeonidi A."/>
            <person name="Elias M."/>
            <person name="Eveleigh R.J."/>
            <person name="Herman E.K."/>
            <person name="Klute M.J."/>
            <person name="Nakayama T."/>
            <person name="Obornik M."/>
            <person name="Reyes-Prieto A."/>
            <person name="Armbrust E.V."/>
            <person name="Aves S.J."/>
            <person name="Beiko R.G."/>
            <person name="Coutinho P."/>
            <person name="Dacks J.B."/>
            <person name="Durnford D.G."/>
            <person name="Fast N.M."/>
            <person name="Green B.R."/>
            <person name="Grisdale C.J."/>
            <person name="Hempel F."/>
            <person name="Henrissat B."/>
            <person name="Hoppner M.P."/>
            <person name="Ishida K."/>
            <person name="Kim E."/>
            <person name="Koreny L."/>
            <person name="Kroth P.G."/>
            <person name="Liu Y."/>
            <person name="Malik S.B."/>
            <person name="Maier U.G."/>
            <person name="McRose D."/>
            <person name="Mock T."/>
            <person name="Neilson J.A."/>
            <person name="Onodera N.T."/>
            <person name="Poole A.M."/>
            <person name="Pritham E.J."/>
            <person name="Richards T.A."/>
            <person name="Rocap G."/>
            <person name="Roy S.W."/>
            <person name="Sarai C."/>
            <person name="Schaack S."/>
            <person name="Shirato S."/>
            <person name="Slamovits C.H."/>
            <person name="Spencer D.F."/>
            <person name="Suzuki S."/>
            <person name="Worden A.Z."/>
            <person name="Zauner S."/>
            <person name="Barry K."/>
            <person name="Bell C."/>
            <person name="Bharti A.K."/>
            <person name="Crow J.A."/>
            <person name="Grimwood J."/>
            <person name="Kramer R."/>
            <person name="Lindquist E."/>
            <person name="Lucas S."/>
            <person name="Salamov A."/>
            <person name="McFadden G.I."/>
            <person name="Lane C.E."/>
            <person name="Keeling P.J."/>
            <person name="Gray M.W."/>
            <person name="Grigoriev I.V."/>
            <person name="Archibald J.M."/>
        </authorList>
    </citation>
    <scope>NUCLEOTIDE SEQUENCE</scope>
    <source>
        <strain evidence="8">CCMP2712</strain>
    </source>
</reference>
<dbReference type="PANTHER" id="PTHR12264:SF21">
    <property type="entry name" value="TRANSCRIPTION INITIATION FACTOR TFIID SUBUNIT 12"/>
    <property type="match status" value="1"/>
</dbReference>
<keyword evidence="4" id="KW-0804">Transcription</keyword>
<proteinExistence type="inferred from homology"/>
<comment type="similarity">
    <text evidence="2">Belongs to the TAF12 family.</text>
</comment>
<dbReference type="OMA" id="PANEAHK"/>
<evidence type="ECO:0000256" key="3">
    <source>
        <dbReference type="ARBA" id="ARBA00023015"/>
    </source>
</evidence>
<sequence>MTKKRIAELVNQIAPGEKIDPEVEEVLLEIAEDFVDNVTNFSCLLAKHRKSSTLEAQDIKLHLEKNWGMQV</sequence>
<evidence type="ECO:0000259" key="6">
    <source>
        <dbReference type="Pfam" id="PF03847"/>
    </source>
</evidence>
<dbReference type="CDD" id="cd07981">
    <property type="entry name" value="HFD_TAF12"/>
    <property type="match status" value="1"/>
</dbReference>
<keyword evidence="3" id="KW-0805">Transcription regulation</keyword>
<dbReference type="Proteomes" id="UP000011087">
    <property type="component" value="Unassembled WGS sequence"/>
</dbReference>
<reference evidence="7" key="3">
    <citation type="submission" date="2016-03" db="UniProtKB">
        <authorList>
            <consortium name="EnsemblProtists"/>
        </authorList>
    </citation>
    <scope>IDENTIFICATION</scope>
</reference>
<feature type="domain" description="Transcription initiation factor TFIID subunit 12" evidence="6">
    <location>
        <begin position="2"/>
        <end position="69"/>
    </location>
</feature>
<dbReference type="EnsemblProtists" id="EKX39933">
    <property type="protein sequence ID" value="EKX39933"/>
    <property type="gene ID" value="GUITHDRAFT_51838"/>
</dbReference>
<dbReference type="InterPro" id="IPR003228">
    <property type="entry name" value="TFIID_TAF12_dom"/>
</dbReference>
<protein>
    <recommendedName>
        <fullName evidence="6">Transcription initiation factor TFIID subunit 12 domain-containing protein</fullName>
    </recommendedName>
</protein>
<keyword evidence="8" id="KW-1185">Reference proteome</keyword>
<evidence type="ECO:0000313" key="8">
    <source>
        <dbReference type="Proteomes" id="UP000011087"/>
    </source>
</evidence>
<keyword evidence="5" id="KW-0539">Nucleus</keyword>
<accession>A0A0C3T7P5</accession>
<dbReference type="InterPro" id="IPR009072">
    <property type="entry name" value="Histone-fold"/>
</dbReference>
<evidence type="ECO:0000256" key="2">
    <source>
        <dbReference type="ARBA" id="ARBA00007530"/>
    </source>
</evidence>
<dbReference type="SUPFAM" id="SSF47113">
    <property type="entry name" value="Histone-fold"/>
    <property type="match status" value="1"/>
</dbReference>
<dbReference type="eggNOG" id="KOG1142">
    <property type="taxonomic scope" value="Eukaryota"/>
</dbReference>
<comment type="subcellular location">
    <subcellularLocation>
        <location evidence="1">Nucleus</location>
    </subcellularLocation>
</comment>
<dbReference type="Pfam" id="PF03847">
    <property type="entry name" value="TFIID_20kDa"/>
    <property type="match status" value="1"/>
</dbReference>
<evidence type="ECO:0000256" key="4">
    <source>
        <dbReference type="ARBA" id="ARBA00023163"/>
    </source>
</evidence>
<dbReference type="PANTHER" id="PTHR12264">
    <property type="entry name" value="TRANSCRIPTION INITIATION FACTOR TFIID SUBUNIT 12"/>
    <property type="match status" value="1"/>
</dbReference>
<evidence type="ECO:0000256" key="5">
    <source>
        <dbReference type="ARBA" id="ARBA00023242"/>
    </source>
</evidence>
<organism evidence="7 8">
    <name type="scientific">Guillardia theta (strain CCMP2712)</name>
    <name type="common">Cryptophyte</name>
    <dbReference type="NCBI Taxonomy" id="905079"/>
    <lineage>
        <taxon>Eukaryota</taxon>
        <taxon>Cryptophyceae</taxon>
        <taxon>Pyrenomonadales</taxon>
        <taxon>Geminigeraceae</taxon>
        <taxon>Guillardia</taxon>
    </lineage>
</organism>
<evidence type="ECO:0000313" key="7">
    <source>
        <dbReference type="EnsemblProtists" id="EKX39933"/>
    </source>
</evidence>
<dbReference type="Gene3D" id="1.10.20.10">
    <property type="entry name" value="Histone, subunit A"/>
    <property type="match status" value="1"/>
</dbReference>
<dbReference type="STRING" id="905079.L1IUM6"/>